<comment type="caution">
    <text evidence="2">The sequence shown here is derived from an EMBL/GenBank/DDBJ whole genome shotgun (WGS) entry which is preliminary data.</text>
</comment>
<dbReference type="RefSeq" id="WP_199108842.1">
    <property type="nucleotide sequence ID" value="NZ_JAHWXQ010000001.1"/>
</dbReference>
<evidence type="ECO:0000313" key="3">
    <source>
        <dbReference type="Proteomes" id="UP000774935"/>
    </source>
</evidence>
<evidence type="ECO:0000256" key="1">
    <source>
        <dbReference type="SAM" id="Phobius"/>
    </source>
</evidence>
<reference evidence="2 3" key="1">
    <citation type="submission" date="2021-07" db="EMBL/GenBank/DDBJ databases">
        <authorList>
            <person name="Kim M.K."/>
        </authorList>
    </citation>
    <scope>NUCLEOTIDE SEQUENCE [LARGE SCALE GENOMIC DNA]</scope>
    <source>
        <strain evidence="2 3">HLY7-15</strain>
    </source>
</reference>
<feature type="transmembrane region" description="Helical" evidence="1">
    <location>
        <begin position="21"/>
        <end position="43"/>
    </location>
</feature>
<keyword evidence="3" id="KW-1185">Reference proteome</keyword>
<organism evidence="2 3">
    <name type="scientific">Pontibacter populi</name>
    <dbReference type="NCBI Taxonomy" id="890055"/>
    <lineage>
        <taxon>Bacteria</taxon>
        <taxon>Pseudomonadati</taxon>
        <taxon>Bacteroidota</taxon>
        <taxon>Cytophagia</taxon>
        <taxon>Cytophagales</taxon>
        <taxon>Hymenobacteraceae</taxon>
        <taxon>Pontibacter</taxon>
    </lineage>
</organism>
<name>A0ABS6X8P0_9BACT</name>
<evidence type="ECO:0000313" key="2">
    <source>
        <dbReference type="EMBL" id="MBW3364342.1"/>
    </source>
</evidence>
<keyword evidence="1" id="KW-1133">Transmembrane helix</keyword>
<dbReference type="Proteomes" id="UP000774935">
    <property type="component" value="Unassembled WGS sequence"/>
</dbReference>
<dbReference type="EMBL" id="JAHWXQ010000001">
    <property type="protein sequence ID" value="MBW3364342.1"/>
    <property type="molecule type" value="Genomic_DNA"/>
</dbReference>
<keyword evidence="1" id="KW-0812">Transmembrane</keyword>
<feature type="transmembrane region" description="Helical" evidence="1">
    <location>
        <begin position="55"/>
        <end position="74"/>
    </location>
</feature>
<proteinExistence type="predicted"/>
<sequence length="165" mass="18222">MEIEKLNSFEKSRINLEIKQALLSSLALGVIAIIVASSLTIFFLRSDNLHLEKGLAITFVVFVAATGLLSYFYLSIKDYLADLRSGSKNTYVGQITGKSVNTNWGWHGNTAADAISQPKLDEYFIVVGPQKIFISKEDFDRLNIGDIVKASTSIKSNIFLGVIKE</sequence>
<gene>
    <name evidence="2" type="ORF">KYK27_04765</name>
</gene>
<protein>
    <submittedName>
        <fullName evidence="2">Uncharacterized protein</fullName>
    </submittedName>
</protein>
<keyword evidence="1" id="KW-0472">Membrane</keyword>
<accession>A0ABS6X8P0</accession>